<reference evidence="2" key="1">
    <citation type="submission" date="2023-03" db="EMBL/GenBank/DDBJ databases">
        <title>Actinorhabdospora filicis NBRC 111898.</title>
        <authorList>
            <person name="Ichikawa N."/>
            <person name="Sato H."/>
            <person name="Tonouchi N."/>
        </authorList>
    </citation>
    <scope>NUCLEOTIDE SEQUENCE</scope>
    <source>
        <strain evidence="2">NBRC 111898</strain>
    </source>
</reference>
<feature type="region of interest" description="Disordered" evidence="1">
    <location>
        <begin position="45"/>
        <end position="75"/>
    </location>
</feature>
<dbReference type="Proteomes" id="UP001165079">
    <property type="component" value="Unassembled WGS sequence"/>
</dbReference>
<keyword evidence="3" id="KW-1185">Reference proteome</keyword>
<protein>
    <submittedName>
        <fullName evidence="2">Uncharacterized protein</fullName>
    </submittedName>
</protein>
<organism evidence="2 3">
    <name type="scientific">Actinorhabdospora filicis</name>
    <dbReference type="NCBI Taxonomy" id="1785913"/>
    <lineage>
        <taxon>Bacteria</taxon>
        <taxon>Bacillati</taxon>
        <taxon>Actinomycetota</taxon>
        <taxon>Actinomycetes</taxon>
        <taxon>Micromonosporales</taxon>
        <taxon>Micromonosporaceae</taxon>
        <taxon>Actinorhabdospora</taxon>
    </lineage>
</organism>
<dbReference type="EMBL" id="BSTX01000009">
    <property type="protein sequence ID" value="GLZ82060.1"/>
    <property type="molecule type" value="Genomic_DNA"/>
</dbReference>
<accession>A0A9W6SSF5</accession>
<dbReference type="AlphaFoldDB" id="A0A9W6SSF5"/>
<evidence type="ECO:0000313" key="3">
    <source>
        <dbReference type="Proteomes" id="UP001165079"/>
    </source>
</evidence>
<sequence>MADEGEVGGGDDAVAVALGVCATAGGDGAGGSGHRRAFLVSYLDGTTPVGYSGDPEENPPLSGESEAYHDPISGP</sequence>
<proteinExistence type="predicted"/>
<comment type="caution">
    <text evidence="2">The sequence shown here is derived from an EMBL/GenBank/DDBJ whole genome shotgun (WGS) entry which is preliminary data.</text>
</comment>
<gene>
    <name evidence="2" type="ORF">Afil01_68670</name>
</gene>
<name>A0A9W6SSF5_9ACTN</name>
<evidence type="ECO:0000313" key="2">
    <source>
        <dbReference type="EMBL" id="GLZ82060.1"/>
    </source>
</evidence>
<evidence type="ECO:0000256" key="1">
    <source>
        <dbReference type="SAM" id="MobiDB-lite"/>
    </source>
</evidence>